<name>A0A2L0EL92_SORCE</name>
<sequence length="113" mass="12034">MSGGGPRLRAREWINEPEHGSDIELVQIDAGCIDFPTGTTFISGETVSFAGFTTNEDIDTRPGIKACALTGIEGAFNQNSFTDGAMIEPPATINGTWKITVTNGKKARWACAL</sequence>
<organism evidence="1 2">
    <name type="scientific">Sorangium cellulosum</name>
    <name type="common">Polyangium cellulosum</name>
    <dbReference type="NCBI Taxonomy" id="56"/>
    <lineage>
        <taxon>Bacteria</taxon>
        <taxon>Pseudomonadati</taxon>
        <taxon>Myxococcota</taxon>
        <taxon>Polyangia</taxon>
        <taxon>Polyangiales</taxon>
        <taxon>Polyangiaceae</taxon>
        <taxon>Sorangium</taxon>
    </lineage>
</organism>
<evidence type="ECO:0000313" key="2">
    <source>
        <dbReference type="Proteomes" id="UP000238348"/>
    </source>
</evidence>
<gene>
    <name evidence="1" type="ORF">SOCE26_014690</name>
</gene>
<reference evidence="1 2" key="1">
    <citation type="submission" date="2015-09" db="EMBL/GenBank/DDBJ databases">
        <title>Sorangium comparison.</title>
        <authorList>
            <person name="Zaburannyi N."/>
            <person name="Bunk B."/>
            <person name="Overmann J."/>
            <person name="Mueller R."/>
        </authorList>
    </citation>
    <scope>NUCLEOTIDE SEQUENCE [LARGE SCALE GENOMIC DNA]</scope>
    <source>
        <strain evidence="1 2">So ce26</strain>
    </source>
</reference>
<proteinExistence type="predicted"/>
<dbReference type="Proteomes" id="UP000238348">
    <property type="component" value="Chromosome"/>
</dbReference>
<protein>
    <submittedName>
        <fullName evidence="1">Uncharacterized protein</fullName>
    </submittedName>
</protein>
<dbReference type="EMBL" id="CP012673">
    <property type="protein sequence ID" value="AUX40073.1"/>
    <property type="molecule type" value="Genomic_DNA"/>
</dbReference>
<dbReference type="AlphaFoldDB" id="A0A2L0EL92"/>
<accession>A0A2L0EL92</accession>
<evidence type="ECO:0000313" key="1">
    <source>
        <dbReference type="EMBL" id="AUX40073.1"/>
    </source>
</evidence>